<gene>
    <name evidence="1" type="ORF">EPA93_17495</name>
</gene>
<dbReference type="EMBL" id="CP035758">
    <property type="protein sequence ID" value="QBD77687.1"/>
    <property type="molecule type" value="Genomic_DNA"/>
</dbReference>
<dbReference type="Proteomes" id="UP000290365">
    <property type="component" value="Chromosome"/>
</dbReference>
<sequence>MTVHPALRQLLEDDIQETIEAIATPLRRVSPHASEMVHSQLLADTATICESIWLLVQGPEYLSQGLHVFNEYLQRRRKVGFEERELHSMLETCRQILFKLLASSAKDEQATSRQQLENAIAQLDNMIAIQR</sequence>
<organism evidence="1 2">
    <name type="scientific">Ktedonosporobacter rubrisoli</name>
    <dbReference type="NCBI Taxonomy" id="2509675"/>
    <lineage>
        <taxon>Bacteria</taxon>
        <taxon>Bacillati</taxon>
        <taxon>Chloroflexota</taxon>
        <taxon>Ktedonobacteria</taxon>
        <taxon>Ktedonobacterales</taxon>
        <taxon>Ktedonosporobacteraceae</taxon>
        <taxon>Ktedonosporobacter</taxon>
    </lineage>
</organism>
<reference evidence="1 2" key="1">
    <citation type="submission" date="2019-01" db="EMBL/GenBank/DDBJ databases">
        <title>Ktedonosporobacter rubrisoli SCAWS-G2.</title>
        <authorList>
            <person name="Huang Y."/>
            <person name="Yan B."/>
        </authorList>
    </citation>
    <scope>NUCLEOTIDE SEQUENCE [LARGE SCALE GENOMIC DNA]</scope>
    <source>
        <strain evidence="1 2">SCAWS-G2</strain>
    </source>
</reference>
<keyword evidence="2" id="KW-1185">Reference proteome</keyword>
<dbReference type="AlphaFoldDB" id="A0A4P6JQI0"/>
<evidence type="ECO:0000313" key="2">
    <source>
        <dbReference type="Proteomes" id="UP000290365"/>
    </source>
</evidence>
<protein>
    <submittedName>
        <fullName evidence="1">Uncharacterized protein</fullName>
    </submittedName>
</protein>
<accession>A0A4P6JQI0</accession>
<dbReference type="RefSeq" id="WP_129888741.1">
    <property type="nucleotide sequence ID" value="NZ_CP035758.1"/>
</dbReference>
<proteinExistence type="predicted"/>
<name>A0A4P6JQI0_KTERU</name>
<evidence type="ECO:0000313" key="1">
    <source>
        <dbReference type="EMBL" id="QBD77687.1"/>
    </source>
</evidence>
<dbReference type="KEGG" id="kbs:EPA93_17495"/>